<keyword evidence="13" id="KW-1185">Reference proteome</keyword>
<evidence type="ECO:0000256" key="10">
    <source>
        <dbReference type="ARBA" id="ARBA00023239"/>
    </source>
</evidence>
<dbReference type="PANTHER" id="PTHR22960:SF0">
    <property type="entry name" value="MOLYBDENUM COFACTOR BIOSYNTHESIS PROTEIN 1"/>
    <property type="match status" value="1"/>
</dbReference>
<dbReference type="Pfam" id="PF06463">
    <property type="entry name" value="Mob_synth_C"/>
    <property type="match status" value="1"/>
</dbReference>
<evidence type="ECO:0000256" key="9">
    <source>
        <dbReference type="ARBA" id="ARBA00023150"/>
    </source>
</evidence>
<dbReference type="PANTHER" id="PTHR22960">
    <property type="entry name" value="MOLYBDOPTERIN COFACTOR SYNTHESIS PROTEIN A"/>
    <property type="match status" value="1"/>
</dbReference>
<evidence type="ECO:0000313" key="12">
    <source>
        <dbReference type="EMBL" id="QSR87366.1"/>
    </source>
</evidence>
<dbReference type="InterPro" id="IPR058240">
    <property type="entry name" value="rSAM_sf"/>
</dbReference>
<keyword evidence="9" id="KW-0501">Molybdenum cofactor biosynthesis</keyword>
<dbReference type="NCBIfam" id="TIGR02666">
    <property type="entry name" value="moaA"/>
    <property type="match status" value="1"/>
</dbReference>
<proteinExistence type="predicted"/>
<dbReference type="PROSITE" id="PS51918">
    <property type="entry name" value="RADICAL_SAM"/>
    <property type="match status" value="1"/>
</dbReference>
<dbReference type="SMART" id="SM00729">
    <property type="entry name" value="Elp3"/>
    <property type="match status" value="1"/>
</dbReference>
<evidence type="ECO:0000256" key="4">
    <source>
        <dbReference type="ARBA" id="ARBA00022723"/>
    </source>
</evidence>
<evidence type="ECO:0000256" key="8">
    <source>
        <dbReference type="ARBA" id="ARBA00023134"/>
    </source>
</evidence>
<dbReference type="SFLD" id="SFLDG01386">
    <property type="entry name" value="main_SPASM_domain-containing"/>
    <property type="match status" value="1"/>
</dbReference>
<evidence type="ECO:0000256" key="7">
    <source>
        <dbReference type="ARBA" id="ARBA00023014"/>
    </source>
</evidence>
<dbReference type="SFLD" id="SFLDG01383">
    <property type="entry name" value="cyclic_pyranopterin_phosphate"/>
    <property type="match status" value="1"/>
</dbReference>
<dbReference type="InterPro" id="IPR040064">
    <property type="entry name" value="MoaA-like"/>
</dbReference>
<dbReference type="Pfam" id="PF04055">
    <property type="entry name" value="Radical_SAM"/>
    <property type="match status" value="1"/>
</dbReference>
<gene>
    <name evidence="12" type="primary">moaA</name>
    <name evidence="12" type="ORF">EM20IM_03290</name>
</gene>
<evidence type="ECO:0000256" key="1">
    <source>
        <dbReference type="ARBA" id="ARBA00001966"/>
    </source>
</evidence>
<sequence length="337" mass="38144">MFKANIETDGGIKTQAESTKVHYLRISVTDRCNERCIYCFPQDLGFLSKKDSQLSFEEFYAVVFHGAMKHGFKDFRITGGEPLVRKGTLSFIRRLTRTPGISSVRLSTNGTLLGYYARQLKEAQIAGVNVSLDTLKPSLYKKITGGDIVPVLEGIEECRKVGIEPIKLNTVLLKGINEEEILPLIDFAAEKNLIIRFIELMPISYTTKISKENFLSVYQVKQRLEKGDELEPLEKKWGQGPAKYFRMKSRNVIVGFIGALSDFHFCDNCNKMRLTSDGFIRPCLGNHLEIDIKGFLRPTVDPLGLYKSFEWALQKKPPEHSFREKYSPGRAMTAIGG</sequence>
<keyword evidence="4" id="KW-0479">Metal-binding</keyword>
<dbReference type="SFLD" id="SFLDG01067">
    <property type="entry name" value="SPASM/twitch_domain_containing"/>
    <property type="match status" value="1"/>
</dbReference>
<keyword evidence="2" id="KW-0004">4Fe-4S</keyword>
<feature type="domain" description="Radical SAM core" evidence="11">
    <location>
        <begin position="16"/>
        <end position="241"/>
    </location>
</feature>
<dbReference type="EMBL" id="CP065956">
    <property type="protein sequence ID" value="QSR87366.1"/>
    <property type="molecule type" value="Genomic_DNA"/>
</dbReference>
<dbReference type="InterPro" id="IPR010505">
    <property type="entry name" value="MoaA_twitch"/>
</dbReference>
<organism evidence="12 13">
    <name type="scientific">Candidatus Methylacidiphilum infernorum</name>
    <dbReference type="NCBI Taxonomy" id="511746"/>
    <lineage>
        <taxon>Bacteria</taxon>
        <taxon>Pseudomonadati</taxon>
        <taxon>Verrucomicrobiota</taxon>
        <taxon>Methylacidiphilae</taxon>
        <taxon>Methylacidiphilales</taxon>
        <taxon>Methylacidiphilaceae</taxon>
        <taxon>Methylacidiphilum (ex Ratnadevi et al. 2023)</taxon>
    </lineage>
</organism>
<dbReference type="Proteomes" id="UP000663088">
    <property type="component" value="Chromosome"/>
</dbReference>
<keyword evidence="7" id="KW-0411">Iron-sulfur</keyword>
<dbReference type="SUPFAM" id="SSF102114">
    <property type="entry name" value="Radical SAM enzymes"/>
    <property type="match status" value="1"/>
</dbReference>
<evidence type="ECO:0000256" key="3">
    <source>
        <dbReference type="ARBA" id="ARBA00022691"/>
    </source>
</evidence>
<accession>A0ABX7PWI4</accession>
<dbReference type="InterPro" id="IPR007197">
    <property type="entry name" value="rSAM"/>
</dbReference>
<dbReference type="Gene3D" id="3.20.20.70">
    <property type="entry name" value="Aldolase class I"/>
    <property type="match status" value="1"/>
</dbReference>
<dbReference type="SFLD" id="SFLDS00029">
    <property type="entry name" value="Radical_SAM"/>
    <property type="match status" value="1"/>
</dbReference>
<dbReference type="CDD" id="cd21117">
    <property type="entry name" value="Twitch_MoaA"/>
    <property type="match status" value="1"/>
</dbReference>
<keyword evidence="8" id="KW-0342">GTP-binding</keyword>
<dbReference type="InterPro" id="IPR050105">
    <property type="entry name" value="MoCo_biosynth_MoaA/MoaC"/>
</dbReference>
<protein>
    <submittedName>
        <fullName evidence="12">GTP 3',8-cyclase MoaA</fullName>
    </submittedName>
</protein>
<comment type="cofactor">
    <cofactor evidence="1">
        <name>[4Fe-4S] cluster</name>
        <dbReference type="ChEBI" id="CHEBI:49883"/>
    </cofactor>
</comment>
<dbReference type="InterPro" id="IPR013785">
    <property type="entry name" value="Aldolase_TIM"/>
</dbReference>
<evidence type="ECO:0000256" key="5">
    <source>
        <dbReference type="ARBA" id="ARBA00022741"/>
    </source>
</evidence>
<keyword evidence="6" id="KW-0408">Iron</keyword>
<evidence type="ECO:0000313" key="13">
    <source>
        <dbReference type="Proteomes" id="UP000663088"/>
    </source>
</evidence>
<keyword evidence="10" id="KW-0456">Lyase</keyword>
<dbReference type="RefSeq" id="WP_206847814.1">
    <property type="nucleotide sequence ID" value="NZ_CP065956.1"/>
</dbReference>
<dbReference type="InterPro" id="IPR013483">
    <property type="entry name" value="MoaA"/>
</dbReference>
<name>A0ABX7PWI4_9BACT</name>
<dbReference type="CDD" id="cd01335">
    <property type="entry name" value="Radical_SAM"/>
    <property type="match status" value="1"/>
</dbReference>
<evidence type="ECO:0000256" key="6">
    <source>
        <dbReference type="ARBA" id="ARBA00023004"/>
    </source>
</evidence>
<dbReference type="InterPro" id="IPR006638">
    <property type="entry name" value="Elp3/MiaA/NifB-like_rSAM"/>
</dbReference>
<reference evidence="12 13" key="1">
    <citation type="submission" date="2020-12" db="EMBL/GenBank/DDBJ databases">
        <authorList>
            <person name="Awala S.I."/>
            <person name="Gwak J.-H."/>
            <person name="Kim S.-J."/>
            <person name="Rhee S.-K."/>
        </authorList>
    </citation>
    <scope>NUCLEOTIDE SEQUENCE [LARGE SCALE GENOMIC DNA]</scope>
    <source>
        <strain evidence="12 13">IT5</strain>
    </source>
</reference>
<keyword evidence="5" id="KW-0547">Nucleotide-binding</keyword>
<evidence type="ECO:0000256" key="2">
    <source>
        <dbReference type="ARBA" id="ARBA00022485"/>
    </source>
</evidence>
<evidence type="ECO:0000259" key="11">
    <source>
        <dbReference type="PROSITE" id="PS51918"/>
    </source>
</evidence>
<keyword evidence="3" id="KW-0949">S-adenosyl-L-methionine</keyword>